<dbReference type="RefSeq" id="XP_056480094.1">
    <property type="nucleotide sequence ID" value="XM_056612870.1"/>
</dbReference>
<dbReference type="InterPro" id="IPR015943">
    <property type="entry name" value="WD40/YVTN_repeat-like_dom_sf"/>
</dbReference>
<dbReference type="SMART" id="SM00320">
    <property type="entry name" value="WD40"/>
    <property type="match status" value="5"/>
</dbReference>
<organism evidence="3 4">
    <name type="scientific">Penicillium argentinense</name>
    <dbReference type="NCBI Taxonomy" id="1131581"/>
    <lineage>
        <taxon>Eukaryota</taxon>
        <taxon>Fungi</taxon>
        <taxon>Dikarya</taxon>
        <taxon>Ascomycota</taxon>
        <taxon>Pezizomycotina</taxon>
        <taxon>Eurotiomycetes</taxon>
        <taxon>Eurotiomycetidae</taxon>
        <taxon>Eurotiales</taxon>
        <taxon>Aspergillaceae</taxon>
        <taxon>Penicillium</taxon>
    </lineage>
</organism>
<keyword evidence="1" id="KW-0853">WD repeat</keyword>
<reference evidence="3" key="2">
    <citation type="journal article" date="2023" name="IMA Fungus">
        <title>Comparative genomic study of the Penicillium genus elucidates a diverse pangenome and 15 lateral gene transfer events.</title>
        <authorList>
            <person name="Petersen C."/>
            <person name="Sorensen T."/>
            <person name="Nielsen M.R."/>
            <person name="Sondergaard T.E."/>
            <person name="Sorensen J.L."/>
            <person name="Fitzpatrick D.A."/>
            <person name="Frisvad J.C."/>
            <person name="Nielsen K.L."/>
        </authorList>
    </citation>
    <scope>NUCLEOTIDE SEQUENCE</scope>
    <source>
        <strain evidence="3">IBT 30761</strain>
    </source>
</reference>
<gene>
    <name evidence="3" type="ORF">N7532_000366</name>
</gene>
<evidence type="ECO:0000256" key="2">
    <source>
        <dbReference type="SAM" id="MobiDB-lite"/>
    </source>
</evidence>
<feature type="region of interest" description="Disordered" evidence="2">
    <location>
        <begin position="1"/>
        <end position="30"/>
    </location>
</feature>
<comment type="caution">
    <text evidence="3">The sequence shown here is derived from an EMBL/GenBank/DDBJ whole genome shotgun (WGS) entry which is preliminary data.</text>
</comment>
<evidence type="ECO:0000256" key="1">
    <source>
        <dbReference type="PROSITE-ProRule" id="PRU00221"/>
    </source>
</evidence>
<dbReference type="InterPro" id="IPR036322">
    <property type="entry name" value="WD40_repeat_dom_sf"/>
</dbReference>
<dbReference type="SUPFAM" id="SSF50978">
    <property type="entry name" value="WD40 repeat-like"/>
    <property type="match status" value="1"/>
</dbReference>
<dbReference type="Pfam" id="PF00400">
    <property type="entry name" value="WD40"/>
    <property type="match status" value="1"/>
</dbReference>
<feature type="compositionally biased region" description="Basic and acidic residues" evidence="2">
    <location>
        <begin position="7"/>
        <end position="16"/>
    </location>
</feature>
<feature type="compositionally biased region" description="Acidic residues" evidence="2">
    <location>
        <begin position="481"/>
        <end position="502"/>
    </location>
</feature>
<accession>A0A9W9KNT3</accession>
<dbReference type="EMBL" id="JAPQKI010000001">
    <property type="protein sequence ID" value="KAJ5112321.1"/>
    <property type="molecule type" value="Genomic_DNA"/>
</dbReference>
<feature type="region of interest" description="Disordered" evidence="2">
    <location>
        <begin position="475"/>
        <end position="502"/>
    </location>
</feature>
<dbReference type="Proteomes" id="UP001149074">
    <property type="component" value="Unassembled WGS sequence"/>
</dbReference>
<dbReference type="PROSITE" id="PS50082">
    <property type="entry name" value="WD_REPEATS_2"/>
    <property type="match status" value="1"/>
</dbReference>
<dbReference type="PANTHER" id="PTHR44675">
    <property type="entry name" value="PAK1 INTERACTING PROTEIN 1"/>
    <property type="match status" value="1"/>
</dbReference>
<evidence type="ECO:0000313" key="4">
    <source>
        <dbReference type="Proteomes" id="UP001149074"/>
    </source>
</evidence>
<evidence type="ECO:0008006" key="5">
    <source>
        <dbReference type="Google" id="ProtNLM"/>
    </source>
</evidence>
<keyword evidence="4" id="KW-1185">Reference proteome</keyword>
<sequence>MVKRKRNDASKADKSAESPSKTVKSASTASQAPDAAFTIQVVTGSYERVLHGFTAGIPASALSSKNESKKDSSTSIQCLDSFLFEAHGSAIRCLALSPLPKTTEQNQSVMMASGATDERINLYSLSAAPPAVNDDYPTVPTLAGNKILENPKNRELGSLLHHSASISGLSFPSRSKLLAGAEDNTISVSKTRDWTVVSTIKAPRPKVQGRPSGDTAPPGAAPSGVNHFAVHPSMKLMLSVGKGEKCMRLWNLVTGKKAGVLNFNREILQSVKEGKWSSGEGRRIAWNPAGEEFAVAFEWGIVVFGVDSEPKCRVLPEPRSKVHEMKYVPRSAGKDQIDDLLAVSTEDGRVIFYSTTELKEPDEDEESKIPYATSVAQVGGKQAGFPGRIKDFALLSLEEQAQEIRDGFVVVTGNSDGVVRIWNIVGQDLVAPKKKSKDPKKPKDATRQIGNLLSTYETGNRITCLASFIMLPTEDSSSLSDLDDDSEEEGKEESESDDSDDE</sequence>
<proteinExistence type="predicted"/>
<evidence type="ECO:0000313" key="3">
    <source>
        <dbReference type="EMBL" id="KAJ5112321.1"/>
    </source>
</evidence>
<dbReference type="PANTHER" id="PTHR44675:SF1">
    <property type="entry name" value="P21-ACTIVATED PROTEIN KINASE-INTERACTING PROTEIN 1"/>
    <property type="match status" value="1"/>
</dbReference>
<name>A0A9W9KNT3_9EURO</name>
<feature type="compositionally biased region" description="Polar residues" evidence="2">
    <location>
        <begin position="17"/>
        <end position="30"/>
    </location>
</feature>
<feature type="repeat" description="WD" evidence="1">
    <location>
        <begin position="406"/>
        <end position="424"/>
    </location>
</feature>
<protein>
    <recommendedName>
        <fullName evidence="5">60S ribosome biogenesis protein Mak11</fullName>
    </recommendedName>
</protein>
<dbReference type="Gene3D" id="2.130.10.10">
    <property type="entry name" value="YVTN repeat-like/Quinoprotein amine dehydrogenase"/>
    <property type="match status" value="2"/>
</dbReference>
<dbReference type="OrthoDB" id="308449at2759"/>
<reference evidence="3" key="1">
    <citation type="submission" date="2022-11" db="EMBL/GenBank/DDBJ databases">
        <authorList>
            <person name="Petersen C."/>
        </authorList>
    </citation>
    <scope>NUCLEOTIDE SEQUENCE</scope>
    <source>
        <strain evidence="3">IBT 30761</strain>
    </source>
</reference>
<dbReference type="AlphaFoldDB" id="A0A9W9KNT3"/>
<dbReference type="InterPro" id="IPR001680">
    <property type="entry name" value="WD40_rpt"/>
</dbReference>
<dbReference type="GeneID" id="81351849"/>
<dbReference type="InterPro" id="IPR051959">
    <property type="entry name" value="PAK1-Kinase_Regulator"/>
</dbReference>